<comment type="caution">
    <text evidence="1">The sequence shown here is derived from an EMBL/GenBank/DDBJ whole genome shotgun (WGS) entry which is preliminary data.</text>
</comment>
<evidence type="ECO:0000313" key="2">
    <source>
        <dbReference type="Proteomes" id="UP000076858"/>
    </source>
</evidence>
<evidence type="ECO:0000313" key="1">
    <source>
        <dbReference type="EMBL" id="KZS12838.1"/>
    </source>
</evidence>
<protein>
    <submittedName>
        <fullName evidence="1">Uncharacterized protein</fullName>
    </submittedName>
</protein>
<gene>
    <name evidence="1" type="ORF">APZ42_022067</name>
</gene>
<reference evidence="1 2" key="1">
    <citation type="submission" date="2016-03" db="EMBL/GenBank/DDBJ databases">
        <title>EvidentialGene: Evidence-directed Construction of Genes on Genomes.</title>
        <authorList>
            <person name="Gilbert D.G."/>
            <person name="Choi J.-H."/>
            <person name="Mockaitis K."/>
            <person name="Colbourne J."/>
            <person name="Pfrender M."/>
        </authorList>
    </citation>
    <scope>NUCLEOTIDE SEQUENCE [LARGE SCALE GENOMIC DNA]</scope>
    <source>
        <strain evidence="1 2">Xinb3</strain>
        <tissue evidence="1">Complete organism</tissue>
    </source>
</reference>
<name>A0A0P5ZQC3_9CRUS</name>
<organism evidence="1 2">
    <name type="scientific">Daphnia magna</name>
    <dbReference type="NCBI Taxonomy" id="35525"/>
    <lineage>
        <taxon>Eukaryota</taxon>
        <taxon>Metazoa</taxon>
        <taxon>Ecdysozoa</taxon>
        <taxon>Arthropoda</taxon>
        <taxon>Crustacea</taxon>
        <taxon>Branchiopoda</taxon>
        <taxon>Diplostraca</taxon>
        <taxon>Cladocera</taxon>
        <taxon>Anomopoda</taxon>
        <taxon>Daphniidae</taxon>
        <taxon>Daphnia</taxon>
    </lineage>
</organism>
<dbReference type="AlphaFoldDB" id="A0A0P5ZQC3"/>
<proteinExistence type="predicted"/>
<dbReference type="EMBL" id="LRGB01001348">
    <property type="protein sequence ID" value="KZS12838.1"/>
    <property type="molecule type" value="Genomic_DNA"/>
</dbReference>
<keyword evidence="2" id="KW-1185">Reference proteome</keyword>
<dbReference type="Proteomes" id="UP000076858">
    <property type="component" value="Unassembled WGS sequence"/>
</dbReference>
<sequence length="89" mass="10317">MKCLMMIAAFLMIWATICLANPAEAEVTKAIDGDVHDLVGEEHFLKKYKKHRAYHPVPVYGPIYHPVHVYHPVPVYHPAPFYYKKFHKG</sequence>
<dbReference type="OrthoDB" id="10340815at2759"/>
<accession>A0A0P5ZQC3</accession>